<accession>A0A7C2VPL6</accession>
<dbReference type="AlphaFoldDB" id="A0A7C2VPL6"/>
<evidence type="ECO:0000256" key="1">
    <source>
        <dbReference type="ARBA" id="ARBA00023270"/>
    </source>
</evidence>
<name>A0A7C2VPL6_9CREN</name>
<sequence>MSSDNEYSLKRGLKTMSIVSKEQVISLIKQSPVEPLVLPVPPAVDHADHMLRVALMGHTKLAADHILHPQMRDLLIDTLGGFVRRAGIIIRGEKLSGADADTLKSRIVRRARIYDTVLELIMNLVGAESRWAGFDECLVEEALNILVNALEEWENIEKTELGAPTVLLAVIDYNVQQMMKVNKGNSLVAQMAKDLANSINPSAVARSYLDAVKKVFGENVYRKVYDKGLCKFGNDYALGLRWLRHLGYVQVSTNPPLAARAYDDDQDLWNSFVDYAKNVLSKKFPEWFKDPDKYADDIAMEATRFALMDNFYVFRVPFILSRYHDGLVSYQLNPLIASDAQKSVEAARTFAQWLEEDLKVYDEYLWWGYNVPEKGRPNLVVKVAAAYPASIEIAEKLNEMGIGQNITVSYTVAQEVLVAYGAMKGMAKAIRKGVMPVQTYDTNMGGRLEDHLREEIAADLLVKGLEKLPTDKAMSILEKLAKGLNVDDATWSRLKDSGIKEIASYLCSHRVLGRDLMRKPYIEALVETGAYGSKEEVLKFLQPLETALKLSGTYVAQVVYEILFAPWNREKWIEHLMKEFGLTREQAEIILDRIDLLPASKRKPIDTLYTFASRNMTNTEFPDHQLKVVNEVLSKNIRLDDLAESIYQQLPREYLDILMKYEDFVKAYEASPEVVELLKKVGISKDYGSRGISPKDWPNYGPCVKTMNEFTKAYLTYREKVVNLIKSLSSSS</sequence>
<gene>
    <name evidence="2" type="ORF">ENO77_04325</name>
</gene>
<proteinExistence type="predicted"/>
<comment type="caution">
    <text evidence="2">The sequence shown here is derived from an EMBL/GenBank/DDBJ whole genome shotgun (WGS) entry which is preliminary data.</text>
</comment>
<organism evidence="2">
    <name type="scientific">Ignisphaera aggregans</name>
    <dbReference type="NCBI Taxonomy" id="334771"/>
    <lineage>
        <taxon>Archaea</taxon>
        <taxon>Thermoproteota</taxon>
        <taxon>Thermoprotei</taxon>
        <taxon>Desulfurococcales</taxon>
        <taxon>Desulfurococcaceae</taxon>
        <taxon>Ignisphaera</taxon>
    </lineage>
</organism>
<evidence type="ECO:0000313" key="2">
    <source>
        <dbReference type="EMBL" id="HEW53368.1"/>
    </source>
</evidence>
<dbReference type="Pfam" id="PF00923">
    <property type="entry name" value="TAL_FSA"/>
    <property type="match status" value="1"/>
</dbReference>
<dbReference type="InterPro" id="IPR001585">
    <property type="entry name" value="TAL/FSA"/>
</dbReference>
<keyword evidence="1" id="KW-0704">Schiff base</keyword>
<dbReference type="SUPFAM" id="SSF51569">
    <property type="entry name" value="Aldolase"/>
    <property type="match status" value="1"/>
</dbReference>
<dbReference type="EMBL" id="DSGT01000012">
    <property type="protein sequence ID" value="HEW53368.1"/>
    <property type="molecule type" value="Genomic_DNA"/>
</dbReference>
<dbReference type="GO" id="GO:0005975">
    <property type="term" value="P:carbohydrate metabolic process"/>
    <property type="evidence" value="ECO:0007669"/>
    <property type="project" value="InterPro"/>
</dbReference>
<dbReference type="Gene3D" id="3.20.20.70">
    <property type="entry name" value="Aldolase class I"/>
    <property type="match status" value="1"/>
</dbReference>
<reference evidence="2" key="1">
    <citation type="journal article" date="2020" name="mSystems">
        <title>Genome- and Community-Level Interaction Insights into Carbon Utilization and Element Cycling Functions of Hydrothermarchaeota in Hydrothermal Sediment.</title>
        <authorList>
            <person name="Zhou Z."/>
            <person name="Liu Y."/>
            <person name="Xu W."/>
            <person name="Pan J."/>
            <person name="Luo Z.H."/>
            <person name="Li M."/>
        </authorList>
    </citation>
    <scope>NUCLEOTIDE SEQUENCE [LARGE SCALE GENOMIC DNA]</scope>
    <source>
        <strain evidence="2">SpSt-16</strain>
    </source>
</reference>
<dbReference type="InterPro" id="IPR013785">
    <property type="entry name" value="Aldolase_TIM"/>
</dbReference>
<protein>
    <submittedName>
        <fullName evidence="2">Uncharacterized protein</fullName>
    </submittedName>
</protein>